<gene>
    <name evidence="1" type="ORF">CCMA1212_004457</name>
</gene>
<organism evidence="1 2">
    <name type="scientific">Trichoderma ghanense</name>
    <dbReference type="NCBI Taxonomy" id="65468"/>
    <lineage>
        <taxon>Eukaryota</taxon>
        <taxon>Fungi</taxon>
        <taxon>Dikarya</taxon>
        <taxon>Ascomycota</taxon>
        <taxon>Pezizomycotina</taxon>
        <taxon>Sordariomycetes</taxon>
        <taxon>Hypocreomycetidae</taxon>
        <taxon>Hypocreales</taxon>
        <taxon>Hypocreaceae</taxon>
        <taxon>Trichoderma</taxon>
    </lineage>
</organism>
<accession>A0ABY2H832</accession>
<reference evidence="1 2" key="1">
    <citation type="submission" date="2018-01" db="EMBL/GenBank/DDBJ databases">
        <title>Genome characterization of the sugarcane-associated fungus Trichoderma ghanense CCMA-1212 and their application in lignocelulose bioconversion.</title>
        <authorList>
            <person name="Steindorff A.S."/>
            <person name="Mendes T.D."/>
            <person name="Vilela E.S.D."/>
            <person name="Rodrigues D.S."/>
            <person name="Formighieri E.F."/>
            <person name="Melo I.S."/>
            <person name="Favaro L.C.L."/>
        </authorList>
    </citation>
    <scope>NUCLEOTIDE SEQUENCE [LARGE SCALE GENOMIC DNA]</scope>
    <source>
        <strain evidence="1 2">CCMA-1212</strain>
    </source>
</reference>
<dbReference type="GeneID" id="300576208"/>
<protein>
    <submittedName>
        <fullName evidence="1">Uncharacterized protein</fullName>
    </submittedName>
</protein>
<keyword evidence="2" id="KW-1185">Reference proteome</keyword>
<sequence>MNERDMARLRTMCQVMLGEVQVLQRMVCRQGRRLANGAIVFGRARVGYFSCLQQALPRARPMRPRHDGSGRLWGWHNGSYLLVRDEPAAQHDGGHGKIQVPITSCGFAGLDGRLSRDAVEDVPLAESVYVECQTRGISRSFTRIGFLCLRRPGSLRAPAPDRYPLCKLRAVEGDSQAATSKPASTRRLRG</sequence>
<evidence type="ECO:0000313" key="2">
    <source>
        <dbReference type="Proteomes" id="UP001642720"/>
    </source>
</evidence>
<comment type="caution">
    <text evidence="1">The sequence shown here is derived from an EMBL/GenBank/DDBJ whole genome shotgun (WGS) entry which is preliminary data.</text>
</comment>
<dbReference type="EMBL" id="PPTA01000005">
    <property type="protein sequence ID" value="TFB03520.1"/>
    <property type="molecule type" value="Genomic_DNA"/>
</dbReference>
<dbReference type="RefSeq" id="XP_073559721.1">
    <property type="nucleotide sequence ID" value="XM_073701758.1"/>
</dbReference>
<evidence type="ECO:0000313" key="1">
    <source>
        <dbReference type="EMBL" id="TFB03520.1"/>
    </source>
</evidence>
<dbReference type="Proteomes" id="UP001642720">
    <property type="component" value="Unassembled WGS sequence"/>
</dbReference>
<proteinExistence type="predicted"/>
<name>A0ABY2H832_9HYPO</name>